<reference evidence="10 11" key="1">
    <citation type="submission" date="2015-10" db="EMBL/GenBank/DDBJ databases">
        <title>Full genome of DAOMC 229536 Phialocephala scopiformis, a fungal endophyte of spruce producing the potent anti-insectan compound rugulosin.</title>
        <authorList>
            <consortium name="DOE Joint Genome Institute"/>
            <person name="Walker A.K."/>
            <person name="Frasz S.L."/>
            <person name="Seifert K.A."/>
            <person name="Miller J.D."/>
            <person name="Mondo S.J."/>
            <person name="Labutti K."/>
            <person name="Lipzen A."/>
            <person name="Dockter R."/>
            <person name="Kennedy M."/>
            <person name="Grigoriev I.V."/>
            <person name="Spatafora J.W."/>
        </authorList>
    </citation>
    <scope>NUCLEOTIDE SEQUENCE [LARGE SCALE GENOMIC DNA]</scope>
    <source>
        <strain evidence="10 11">CBS 120377</strain>
    </source>
</reference>
<comment type="similarity">
    <text evidence="2 8">Belongs to the cytochrome P450 family.</text>
</comment>
<feature type="transmembrane region" description="Helical" evidence="9">
    <location>
        <begin position="6"/>
        <end position="28"/>
    </location>
</feature>
<keyword evidence="11" id="KW-1185">Reference proteome</keyword>
<keyword evidence="7 8" id="KW-0349">Heme</keyword>
<proteinExistence type="inferred from homology"/>
<dbReference type="InterPro" id="IPR002401">
    <property type="entry name" value="Cyt_P450_E_grp-I"/>
</dbReference>
<dbReference type="GO" id="GO:0020037">
    <property type="term" value="F:heme binding"/>
    <property type="evidence" value="ECO:0007669"/>
    <property type="project" value="InterPro"/>
</dbReference>
<dbReference type="InterPro" id="IPR001128">
    <property type="entry name" value="Cyt_P450"/>
</dbReference>
<keyword evidence="9" id="KW-1133">Transmembrane helix</keyword>
<keyword evidence="4 8" id="KW-0560">Oxidoreductase</keyword>
<dbReference type="GeneID" id="28831632"/>
<evidence type="ECO:0000256" key="7">
    <source>
        <dbReference type="PIRSR" id="PIRSR602401-1"/>
    </source>
</evidence>
<evidence type="ECO:0000256" key="3">
    <source>
        <dbReference type="ARBA" id="ARBA00022723"/>
    </source>
</evidence>
<dbReference type="InterPro" id="IPR017972">
    <property type="entry name" value="Cyt_P450_CS"/>
</dbReference>
<dbReference type="GO" id="GO:0004497">
    <property type="term" value="F:monooxygenase activity"/>
    <property type="evidence" value="ECO:0007669"/>
    <property type="project" value="UniProtKB-KW"/>
</dbReference>
<dbReference type="SUPFAM" id="SSF48264">
    <property type="entry name" value="Cytochrome P450"/>
    <property type="match status" value="1"/>
</dbReference>
<feature type="binding site" description="axial binding residue" evidence="7">
    <location>
        <position position="457"/>
    </location>
    <ligand>
        <name>heme</name>
        <dbReference type="ChEBI" id="CHEBI:30413"/>
    </ligand>
    <ligandPart>
        <name>Fe</name>
        <dbReference type="ChEBI" id="CHEBI:18248"/>
    </ligandPart>
</feature>
<evidence type="ECO:0000313" key="10">
    <source>
        <dbReference type="EMBL" id="KUJ19721.1"/>
    </source>
</evidence>
<dbReference type="PROSITE" id="PS00086">
    <property type="entry name" value="CYTOCHROME_P450"/>
    <property type="match status" value="1"/>
</dbReference>
<evidence type="ECO:0000256" key="1">
    <source>
        <dbReference type="ARBA" id="ARBA00001971"/>
    </source>
</evidence>
<evidence type="ECO:0000256" key="5">
    <source>
        <dbReference type="ARBA" id="ARBA00023004"/>
    </source>
</evidence>
<gene>
    <name evidence="10" type="ORF">LY89DRAFT_772252</name>
</gene>
<keyword evidence="6 8" id="KW-0503">Monooxygenase</keyword>
<dbReference type="PRINTS" id="PR00385">
    <property type="entry name" value="P450"/>
</dbReference>
<dbReference type="OrthoDB" id="1470350at2759"/>
<dbReference type="EMBL" id="KQ947410">
    <property type="protein sequence ID" value="KUJ19721.1"/>
    <property type="molecule type" value="Genomic_DNA"/>
</dbReference>
<dbReference type="CDD" id="cd11063">
    <property type="entry name" value="CYP52"/>
    <property type="match status" value="1"/>
</dbReference>
<comment type="cofactor">
    <cofactor evidence="1 7">
        <name>heme</name>
        <dbReference type="ChEBI" id="CHEBI:30413"/>
    </cofactor>
</comment>
<dbReference type="Gene3D" id="1.10.630.10">
    <property type="entry name" value="Cytochrome P450"/>
    <property type="match status" value="1"/>
</dbReference>
<dbReference type="PRINTS" id="PR00463">
    <property type="entry name" value="EP450I"/>
</dbReference>
<dbReference type="AlphaFoldDB" id="A0A194XHW0"/>
<dbReference type="InterPro" id="IPR047146">
    <property type="entry name" value="Cyt_P450_E_CYP52_fungi"/>
</dbReference>
<dbReference type="Pfam" id="PF00067">
    <property type="entry name" value="p450"/>
    <property type="match status" value="1"/>
</dbReference>
<dbReference type="GO" id="GO:0005506">
    <property type="term" value="F:iron ion binding"/>
    <property type="evidence" value="ECO:0007669"/>
    <property type="project" value="InterPro"/>
</dbReference>
<dbReference type="PANTHER" id="PTHR24287">
    <property type="entry name" value="P450, PUTATIVE (EUROFUNG)-RELATED"/>
    <property type="match status" value="1"/>
</dbReference>
<evidence type="ECO:0000256" key="9">
    <source>
        <dbReference type="SAM" id="Phobius"/>
    </source>
</evidence>
<dbReference type="InterPro" id="IPR036396">
    <property type="entry name" value="Cyt_P450_sf"/>
</dbReference>
<evidence type="ECO:0000256" key="2">
    <source>
        <dbReference type="ARBA" id="ARBA00010617"/>
    </source>
</evidence>
<dbReference type="STRING" id="149040.A0A194XHW0"/>
<protein>
    <submittedName>
        <fullName evidence="10">N-alkane-inducible cytochrome P450</fullName>
    </submittedName>
</protein>
<evidence type="ECO:0000256" key="4">
    <source>
        <dbReference type="ARBA" id="ARBA00023002"/>
    </source>
</evidence>
<evidence type="ECO:0000256" key="8">
    <source>
        <dbReference type="RuleBase" id="RU000461"/>
    </source>
</evidence>
<evidence type="ECO:0000313" key="11">
    <source>
        <dbReference type="Proteomes" id="UP000070700"/>
    </source>
</evidence>
<name>A0A194XHW0_MOLSC</name>
<keyword evidence="5 7" id="KW-0408">Iron</keyword>
<dbReference type="KEGG" id="psco:LY89DRAFT_772252"/>
<evidence type="ECO:0000256" key="6">
    <source>
        <dbReference type="ARBA" id="ARBA00023033"/>
    </source>
</evidence>
<accession>A0A194XHW0</accession>
<dbReference type="GO" id="GO:0016705">
    <property type="term" value="F:oxidoreductase activity, acting on paired donors, with incorporation or reduction of molecular oxygen"/>
    <property type="evidence" value="ECO:0007669"/>
    <property type="project" value="InterPro"/>
</dbReference>
<dbReference type="RefSeq" id="XP_018074076.1">
    <property type="nucleotide sequence ID" value="XM_018221906.1"/>
</dbReference>
<dbReference type="Proteomes" id="UP000070700">
    <property type="component" value="Unassembled WGS sequence"/>
</dbReference>
<keyword evidence="3 7" id="KW-0479">Metal-binding</keyword>
<dbReference type="InParanoid" id="A0A194XHW0"/>
<dbReference type="PANTHER" id="PTHR24287:SF17">
    <property type="entry name" value="P450, PUTATIVE (EUROFUNG)-RELATED"/>
    <property type="match status" value="1"/>
</dbReference>
<sequence>MLTQIQLAFFIAALFVVYTSFLQARLYLKRRQFAKSHGCLEPRCKVPLKDPVLALDFVWKTLQNAKSDRYLEGTYERFQQYGSTFTAKHLHYPTIHTTEPENIKHILATAFDDFKFSSFRVNAMIPLFGKGIFTSDGARWSHSRAVLRPSFARHNMTDHLPFMESHVDQLIKAIPKDGSVVDLQKLFFAFTMDTATEFLFGHSVHTLYNMQLGNDAVADDSDANFVDSYTYACLDIVHNIRLGALSKLRYSPKAKQAQKRAFAYIDRFVDEALALRNSSKSSRADETSKYIFLNELAKETGDRIELRDQILNVLLAGRDTTASLLSNTFWELARHPDIYAKLRDEVAFLNGREPTYEELKDMKYLKFCLNESLRLRPVVPANTREAIRDTILPRGGGEDGCSPMFVKKGTHVYYSVWSMHRREEFFGKKTEEYIPERWEGLKLGWEFLPFNGGPRICLGQQFALTEASYLTVRLLQKFSRIEARDSRPWTELYTLVAYSKHGTLVSLTPA</sequence>
<organism evidence="10 11">
    <name type="scientific">Mollisia scopiformis</name>
    <name type="common">Conifer needle endophyte fungus</name>
    <name type="synonym">Phialocephala scopiformis</name>
    <dbReference type="NCBI Taxonomy" id="149040"/>
    <lineage>
        <taxon>Eukaryota</taxon>
        <taxon>Fungi</taxon>
        <taxon>Dikarya</taxon>
        <taxon>Ascomycota</taxon>
        <taxon>Pezizomycotina</taxon>
        <taxon>Leotiomycetes</taxon>
        <taxon>Helotiales</taxon>
        <taxon>Mollisiaceae</taxon>
        <taxon>Mollisia</taxon>
    </lineage>
</organism>
<keyword evidence="9" id="KW-0812">Transmembrane</keyword>
<keyword evidence="9" id="KW-0472">Membrane</keyword>